<dbReference type="CDD" id="cd20071">
    <property type="entry name" value="SET_SMYD"/>
    <property type="match status" value="1"/>
</dbReference>
<dbReference type="EMBL" id="JAQQWN010000009">
    <property type="protein sequence ID" value="KAK8066862.1"/>
    <property type="molecule type" value="Genomic_DNA"/>
</dbReference>
<evidence type="ECO:0000313" key="3">
    <source>
        <dbReference type="Proteomes" id="UP001433268"/>
    </source>
</evidence>
<dbReference type="PANTHER" id="PTHR47332">
    <property type="entry name" value="SET DOMAIN-CONTAINING PROTEIN 5"/>
    <property type="match status" value="1"/>
</dbReference>
<evidence type="ECO:0000259" key="1">
    <source>
        <dbReference type="PROSITE" id="PS50280"/>
    </source>
</evidence>
<dbReference type="Proteomes" id="UP001433268">
    <property type="component" value="Unassembled WGS sequence"/>
</dbReference>
<dbReference type="GeneID" id="92050983"/>
<dbReference type="InterPro" id="IPR053185">
    <property type="entry name" value="SET_domain_protein"/>
</dbReference>
<keyword evidence="3" id="KW-1185">Reference proteome</keyword>
<feature type="domain" description="SET" evidence="1">
    <location>
        <begin position="34"/>
        <end position="176"/>
    </location>
</feature>
<dbReference type="Pfam" id="PF00856">
    <property type="entry name" value="SET"/>
    <property type="match status" value="1"/>
</dbReference>
<sequence length="343" mass="38648">MTDSTTMSNRIAKDDTALTASHVAEVSDSNTNDELYERLEIPGKGQGLVARRNIKRGTRILSEKPLFVIQNMDPEVLNLLIACKLRSLPKDQQTQFLSLHNNFPGKHALAGIYRTNELQCSPGAEMGGVYTEICRINHSCRHNCHNTWNETNGNGCENIHARRDILAGEELTICYTPPGTSGVRQAQLKASYGFECNDERLRRIHALDEQITNPMNLMLRPLTSLHACRTLLGILREEYADPNMGEALATTLIPRLYYDALQIVVANGDLARARVFAERGYEGRVLCEGEDTAETQEVKRLMEEPKSHSAFGQCGMKWRTSKTAQPDKQKVGEESFEKWLWRL</sequence>
<gene>
    <name evidence="2" type="ORF">PG997_013609</name>
</gene>
<evidence type="ECO:0000313" key="2">
    <source>
        <dbReference type="EMBL" id="KAK8066862.1"/>
    </source>
</evidence>
<protein>
    <recommendedName>
        <fullName evidence="1">SET domain-containing protein</fullName>
    </recommendedName>
</protein>
<dbReference type="RefSeq" id="XP_066663615.1">
    <property type="nucleotide sequence ID" value="XM_066817923.1"/>
</dbReference>
<dbReference type="Gene3D" id="2.170.270.10">
    <property type="entry name" value="SET domain"/>
    <property type="match status" value="1"/>
</dbReference>
<proteinExistence type="predicted"/>
<organism evidence="2 3">
    <name type="scientific">Apiospora hydei</name>
    <dbReference type="NCBI Taxonomy" id="1337664"/>
    <lineage>
        <taxon>Eukaryota</taxon>
        <taxon>Fungi</taxon>
        <taxon>Dikarya</taxon>
        <taxon>Ascomycota</taxon>
        <taxon>Pezizomycotina</taxon>
        <taxon>Sordariomycetes</taxon>
        <taxon>Xylariomycetidae</taxon>
        <taxon>Amphisphaeriales</taxon>
        <taxon>Apiosporaceae</taxon>
        <taxon>Apiospora</taxon>
    </lineage>
</organism>
<dbReference type="SUPFAM" id="SSF82199">
    <property type="entry name" value="SET domain"/>
    <property type="match status" value="1"/>
</dbReference>
<accession>A0ABR1V7E5</accession>
<comment type="caution">
    <text evidence="2">The sequence shown here is derived from an EMBL/GenBank/DDBJ whole genome shotgun (WGS) entry which is preliminary data.</text>
</comment>
<dbReference type="InterPro" id="IPR046341">
    <property type="entry name" value="SET_dom_sf"/>
</dbReference>
<reference evidence="2 3" key="1">
    <citation type="submission" date="2023-01" db="EMBL/GenBank/DDBJ databases">
        <title>Analysis of 21 Apiospora genomes using comparative genomics revels a genus with tremendous synthesis potential of carbohydrate active enzymes and secondary metabolites.</title>
        <authorList>
            <person name="Sorensen T."/>
        </authorList>
    </citation>
    <scope>NUCLEOTIDE SEQUENCE [LARGE SCALE GENOMIC DNA]</scope>
    <source>
        <strain evidence="2 3">CBS 114990</strain>
    </source>
</reference>
<dbReference type="SMART" id="SM00317">
    <property type="entry name" value="SET"/>
    <property type="match status" value="1"/>
</dbReference>
<dbReference type="InterPro" id="IPR001214">
    <property type="entry name" value="SET_dom"/>
</dbReference>
<dbReference type="PROSITE" id="PS50280">
    <property type="entry name" value="SET"/>
    <property type="match status" value="1"/>
</dbReference>
<dbReference type="PANTHER" id="PTHR47332:SF4">
    <property type="entry name" value="SET DOMAIN-CONTAINING PROTEIN 5"/>
    <property type="match status" value="1"/>
</dbReference>
<name>A0ABR1V7E5_9PEZI</name>